<evidence type="ECO:0000256" key="5">
    <source>
        <dbReference type="ARBA" id="ARBA00022679"/>
    </source>
</evidence>
<dbReference type="Pfam" id="PF07733">
    <property type="entry name" value="DNA_pol3_alpha"/>
    <property type="match status" value="1"/>
</dbReference>
<dbReference type="NCBIfam" id="TIGR00594">
    <property type="entry name" value="polc"/>
    <property type="match status" value="1"/>
</dbReference>
<dbReference type="Gene3D" id="1.10.10.1600">
    <property type="entry name" value="Bacterial DNA polymerase III alpha subunit, thumb domain"/>
    <property type="match status" value="1"/>
</dbReference>
<dbReference type="InterPro" id="IPR003141">
    <property type="entry name" value="Pol/His_phosphatase_N"/>
</dbReference>
<dbReference type="GO" id="GO:0003887">
    <property type="term" value="F:DNA-directed DNA polymerase activity"/>
    <property type="evidence" value="ECO:0007669"/>
    <property type="project" value="UniProtKB-KW"/>
</dbReference>
<keyword evidence="7" id="KW-0235">DNA replication</keyword>
<evidence type="ECO:0000256" key="1">
    <source>
        <dbReference type="ARBA" id="ARBA00004496"/>
    </source>
</evidence>
<dbReference type="InterPro" id="IPR004013">
    <property type="entry name" value="PHP_dom"/>
</dbReference>
<dbReference type="RefSeq" id="WP_031578758.1">
    <property type="nucleotide sequence ID" value="NZ_FOXF01000008.1"/>
</dbReference>
<dbReference type="NCBIfam" id="NF004226">
    <property type="entry name" value="PRK05673.1"/>
    <property type="match status" value="1"/>
</dbReference>
<dbReference type="InterPro" id="IPR040982">
    <property type="entry name" value="DNA_pol3_finger"/>
</dbReference>
<evidence type="ECO:0000256" key="8">
    <source>
        <dbReference type="ARBA" id="ARBA00022932"/>
    </source>
</evidence>
<accession>A0A662ZFS9</accession>
<dbReference type="SUPFAM" id="SSF89550">
    <property type="entry name" value="PHP domain-like"/>
    <property type="match status" value="1"/>
</dbReference>
<evidence type="ECO:0000256" key="4">
    <source>
        <dbReference type="ARBA" id="ARBA00022490"/>
    </source>
</evidence>
<dbReference type="InterPro" id="IPR011708">
    <property type="entry name" value="DNA_pol3_alpha_NTPase_dom"/>
</dbReference>
<dbReference type="AlphaFoldDB" id="A0A662ZFS9"/>
<dbReference type="InterPro" id="IPR004805">
    <property type="entry name" value="DnaE2/DnaE/PolC"/>
</dbReference>
<protein>
    <recommendedName>
        <fullName evidence="3">DNA polymerase III subunit alpha</fullName>
        <ecNumber evidence="2">2.7.7.7</ecNumber>
    </recommendedName>
</protein>
<dbReference type="Gene3D" id="3.20.20.140">
    <property type="entry name" value="Metal-dependent hydrolases"/>
    <property type="match status" value="1"/>
</dbReference>
<dbReference type="OrthoDB" id="9803237at2"/>
<dbReference type="PANTHER" id="PTHR32294">
    <property type="entry name" value="DNA POLYMERASE III SUBUNIT ALPHA"/>
    <property type="match status" value="1"/>
</dbReference>
<dbReference type="InterPro" id="IPR041931">
    <property type="entry name" value="DNA_pol3_alpha_thumb_dom"/>
</dbReference>
<dbReference type="Gene3D" id="1.10.150.870">
    <property type="match status" value="1"/>
</dbReference>
<dbReference type="GO" id="GO:0006260">
    <property type="term" value="P:DNA replication"/>
    <property type="evidence" value="ECO:0007669"/>
    <property type="project" value="UniProtKB-KW"/>
</dbReference>
<feature type="domain" description="Polymerase/histidinol phosphatase N-terminal" evidence="10">
    <location>
        <begin position="7"/>
        <end position="74"/>
    </location>
</feature>
<dbReference type="Pfam" id="PF17657">
    <property type="entry name" value="DNA_pol3_finger"/>
    <property type="match status" value="1"/>
</dbReference>
<dbReference type="EMBL" id="FOXF01000008">
    <property type="protein sequence ID" value="SFP20134.1"/>
    <property type="molecule type" value="Genomic_DNA"/>
</dbReference>
<evidence type="ECO:0000313" key="11">
    <source>
        <dbReference type="EMBL" id="SFP20134.1"/>
    </source>
</evidence>
<dbReference type="GO" id="GO:0005737">
    <property type="term" value="C:cytoplasm"/>
    <property type="evidence" value="ECO:0007669"/>
    <property type="project" value="UniProtKB-SubCell"/>
</dbReference>
<comment type="subcellular location">
    <subcellularLocation>
        <location evidence="1">Cytoplasm</location>
    </subcellularLocation>
</comment>
<dbReference type="InterPro" id="IPR049821">
    <property type="entry name" value="PolIIIA_DnaE1_PHP"/>
</dbReference>
<dbReference type="Proteomes" id="UP000243745">
    <property type="component" value="Unassembled WGS sequence"/>
</dbReference>
<gene>
    <name evidence="11" type="ORF">SAMN02910344_00726</name>
</gene>
<dbReference type="SUPFAM" id="SSF160975">
    <property type="entry name" value="AF1531-like"/>
    <property type="match status" value="1"/>
</dbReference>
<dbReference type="InterPro" id="IPR016195">
    <property type="entry name" value="Pol/histidinol_Pase-like"/>
</dbReference>
<dbReference type="CDD" id="cd04485">
    <property type="entry name" value="DnaE_OBF"/>
    <property type="match status" value="1"/>
</dbReference>
<keyword evidence="4" id="KW-0963">Cytoplasm</keyword>
<dbReference type="Pfam" id="PF02811">
    <property type="entry name" value="PHP"/>
    <property type="match status" value="1"/>
</dbReference>
<sequence length="1176" mass="133677">MSDNKFVHLYVHTDYSMCDGLMDVKKVVSNAKSLGMEAVSITDFMNQCNAVKLYECGMGQGVKPIFGIELNVYDDTKKNAAEHTFFRIKLYAINLTGYRNIVDLQSYGYQQGALDHVFRVNLSWLKDYSDGVIMLTGGLNGDLAKFLLSGRQDLFEQRLKYYRECYPNRLYFEISRCGRPQEEEYIALALKKSVEENIPVVATNPVMFAKKEDFEIHRVRVAIQDKVTIHDEKWVHPYTDQMYMRSPEEMIELFSDIPEAIENTWQIARRCNVELSLGTNYLPKFPTGDLTDAEYLRKEAYEGLEERLAVIFPDEEERNKNRPRYLERLEIELDVIIKMDFPGYFLIVMDFIQWSKKNNIPVGPGRGSGAGSLVAYAIKITDFDPLPYDLLFERFLNPERVSMPDFDVDFCMDNRGEVIKYVASKYGRTSVSQIITFGTLAAKASVKSVCRVLGKSYSFGDNLSKLILSKPDVTLKATLGLDPKKEEYRIQEFVDKYENDEEYHYIIDIALKLEGITTSHGKHAGGVVISPTVITDFAPLMCDEEGGDFKTQFDKHDVEEAGLVKFDFLGLRTLTVIHWAVDMINARLAKNNQPPVNINRIDLKDELSFELLRSAETTAVFQLESNGMRELIKKMQPDCFEDMIALVALYRPGPLGSGMVDNFVDRKRGNEPIAYPHPDFQHEDLKPVLGPTYGIIVYQEQVMQIAQVLAGYSLGGADILRRAMGKKQPEVMAKHRITYSEGVQKKGIISVDKAMKIFDQVEKFAMYGFNKSHSAAYALVTLQTLWLKAHYPAEFMAAMMSSEKTNAEKIEVFVNECRRLKIKVDPPDINEGQTSFIVNDEGHIVFSLSAVKGVGDFPVEAIMKERSNGPFVSLFDLCRRVDNRNLSKRVLEALIKAGALDKIGPNKSPKDRSTLLKTVDLALNLCNSTSKEKQGGYIDMFADVADEFKDPDYQFTKPFSDKELLQGEVEYLGLYLTIDPLSRYLDEIDYLQVSKIGTLVPSYGGYASDRPTATVAGILIEVKRSVTSKGDHLMSGVIMDNTGRMVFTLWRDQIARFEDKLELNTLVIVTGKIGYDDRENMKKIFIDKVENITTARQRSAKSLRVYMDTEQLKDQKIAGRIREIAEGQGGNTRLELAIDNDRSFMIIPTQYYVIPSDSIIDSLEYYVKNRVEIIYD</sequence>
<reference evidence="11 12" key="1">
    <citation type="submission" date="2016-10" db="EMBL/GenBank/DDBJ databases">
        <authorList>
            <person name="Varghese N."/>
            <person name="Submissions S."/>
        </authorList>
    </citation>
    <scope>NUCLEOTIDE SEQUENCE [LARGE SCALE GENOMIC DNA]</scope>
    <source>
        <strain evidence="11 12">DSM 1361</strain>
    </source>
</reference>
<dbReference type="GO" id="GO:0008408">
    <property type="term" value="F:3'-5' exonuclease activity"/>
    <property type="evidence" value="ECO:0007669"/>
    <property type="project" value="InterPro"/>
</dbReference>
<evidence type="ECO:0000256" key="3">
    <source>
        <dbReference type="ARBA" id="ARBA00019114"/>
    </source>
</evidence>
<keyword evidence="5" id="KW-0808">Transferase</keyword>
<dbReference type="InterPro" id="IPR029460">
    <property type="entry name" value="DNAPol_HHH"/>
</dbReference>
<evidence type="ECO:0000256" key="7">
    <source>
        <dbReference type="ARBA" id="ARBA00022705"/>
    </source>
</evidence>
<comment type="catalytic activity">
    <reaction evidence="9">
        <text>DNA(n) + a 2'-deoxyribonucleoside 5'-triphosphate = DNA(n+1) + diphosphate</text>
        <dbReference type="Rhea" id="RHEA:22508"/>
        <dbReference type="Rhea" id="RHEA-COMP:17339"/>
        <dbReference type="Rhea" id="RHEA-COMP:17340"/>
        <dbReference type="ChEBI" id="CHEBI:33019"/>
        <dbReference type="ChEBI" id="CHEBI:61560"/>
        <dbReference type="ChEBI" id="CHEBI:173112"/>
        <dbReference type="EC" id="2.7.7.7"/>
    </reaction>
</comment>
<dbReference type="Pfam" id="PF14579">
    <property type="entry name" value="HHH_6"/>
    <property type="match status" value="1"/>
</dbReference>
<organism evidence="11 12">
    <name type="scientific">Ruminobacter amylophilus</name>
    <dbReference type="NCBI Taxonomy" id="867"/>
    <lineage>
        <taxon>Bacteria</taxon>
        <taxon>Pseudomonadati</taxon>
        <taxon>Pseudomonadota</taxon>
        <taxon>Gammaproteobacteria</taxon>
        <taxon>Aeromonadales</taxon>
        <taxon>Succinivibrionaceae</taxon>
        <taxon>Ruminobacter</taxon>
    </lineage>
</organism>
<keyword evidence="6" id="KW-0548">Nucleotidyltransferase</keyword>
<evidence type="ECO:0000313" key="12">
    <source>
        <dbReference type="Proteomes" id="UP000243745"/>
    </source>
</evidence>
<proteinExistence type="predicted"/>
<evidence type="ECO:0000256" key="2">
    <source>
        <dbReference type="ARBA" id="ARBA00012417"/>
    </source>
</evidence>
<dbReference type="PANTHER" id="PTHR32294:SF0">
    <property type="entry name" value="DNA POLYMERASE III SUBUNIT ALPHA"/>
    <property type="match status" value="1"/>
</dbReference>
<keyword evidence="8" id="KW-0239">DNA-directed DNA polymerase</keyword>
<keyword evidence="12" id="KW-1185">Reference proteome</keyword>
<dbReference type="EC" id="2.7.7.7" evidence="2"/>
<dbReference type="SMART" id="SM00481">
    <property type="entry name" value="POLIIIAc"/>
    <property type="match status" value="1"/>
</dbReference>
<dbReference type="CDD" id="cd07433">
    <property type="entry name" value="PHP_PolIIIA_DnaE1"/>
    <property type="match status" value="1"/>
</dbReference>
<evidence type="ECO:0000256" key="6">
    <source>
        <dbReference type="ARBA" id="ARBA00022695"/>
    </source>
</evidence>
<evidence type="ECO:0000259" key="10">
    <source>
        <dbReference type="SMART" id="SM00481"/>
    </source>
</evidence>
<name>A0A662ZFS9_9GAMM</name>
<evidence type="ECO:0000256" key="9">
    <source>
        <dbReference type="ARBA" id="ARBA00049244"/>
    </source>
</evidence>